<comment type="caution">
    <text evidence="3">The sequence shown here is derived from an EMBL/GenBank/DDBJ whole genome shotgun (WGS) entry which is preliminary data.</text>
</comment>
<sequence length="293" mass="30321">MFSARVSTAAAVLALLAAAGCELPDAEEILPAPNGEETGERTAPAPEGDAATDAHRGSEGEEPPPGGAAQQDASDTLVRDYVTALAATSDPDRMREGLDLAEEGSAAHAYLRHHAGFAQAWVDAGTPLPDAEVHSVDGAHEVRRTREPGTHPVCAVHEHFTENDGRLADLRVDGTDPGPYLSEDDEATDDSEGVHATFLSAHRTVEDGTLVVTADLTTVDDVSLDLDGAVYVPEGSETEEPAAVSVGRYELDAGSGTHAAFIFPGAEPGGELRLGGCLAECSAMVDLALPVPD</sequence>
<evidence type="ECO:0000256" key="2">
    <source>
        <dbReference type="SAM" id="SignalP"/>
    </source>
</evidence>
<keyword evidence="2" id="KW-0732">Signal</keyword>
<evidence type="ECO:0008006" key="5">
    <source>
        <dbReference type="Google" id="ProtNLM"/>
    </source>
</evidence>
<feature type="chain" id="PRO_5046815490" description="Lipoprotein" evidence="2">
    <location>
        <begin position="20"/>
        <end position="293"/>
    </location>
</feature>
<proteinExistence type="predicted"/>
<keyword evidence="4" id="KW-1185">Reference proteome</keyword>
<organism evidence="3 4">
    <name type="scientific">Nocardiopsis coralli</name>
    <dbReference type="NCBI Taxonomy" id="2772213"/>
    <lineage>
        <taxon>Bacteria</taxon>
        <taxon>Bacillati</taxon>
        <taxon>Actinomycetota</taxon>
        <taxon>Actinomycetes</taxon>
        <taxon>Streptosporangiales</taxon>
        <taxon>Nocardiopsidaceae</taxon>
        <taxon>Nocardiopsis</taxon>
    </lineage>
</organism>
<name>A0ABR9PB29_9ACTN</name>
<feature type="region of interest" description="Disordered" evidence="1">
    <location>
        <begin position="29"/>
        <end position="73"/>
    </location>
</feature>
<dbReference type="RefSeq" id="WP_193123643.1">
    <property type="nucleotide sequence ID" value="NZ_JADBGI010000020.1"/>
</dbReference>
<accession>A0ABR9PB29</accession>
<evidence type="ECO:0000313" key="4">
    <source>
        <dbReference type="Proteomes" id="UP000806528"/>
    </source>
</evidence>
<evidence type="ECO:0000256" key="1">
    <source>
        <dbReference type="SAM" id="MobiDB-lite"/>
    </source>
</evidence>
<gene>
    <name evidence="3" type="ORF">IDM40_20445</name>
</gene>
<dbReference type="Proteomes" id="UP000806528">
    <property type="component" value="Unassembled WGS sequence"/>
</dbReference>
<feature type="signal peptide" evidence="2">
    <location>
        <begin position="1"/>
        <end position="19"/>
    </location>
</feature>
<dbReference type="EMBL" id="JADBGI010000020">
    <property type="protein sequence ID" value="MBE3001043.1"/>
    <property type="molecule type" value="Genomic_DNA"/>
</dbReference>
<reference evidence="3 4" key="1">
    <citation type="submission" date="2020-09" db="EMBL/GenBank/DDBJ databases">
        <title>Diversity and distribution of actinomycetes associated with coral in the coast of Hainan.</title>
        <authorList>
            <person name="Li F."/>
        </authorList>
    </citation>
    <scope>NUCLEOTIDE SEQUENCE [LARGE SCALE GENOMIC DNA]</scope>
    <source>
        <strain evidence="3 4">HNM0947</strain>
    </source>
</reference>
<dbReference type="PROSITE" id="PS51257">
    <property type="entry name" value="PROKAR_LIPOPROTEIN"/>
    <property type="match status" value="1"/>
</dbReference>
<protein>
    <recommendedName>
        <fullName evidence="5">Lipoprotein</fullName>
    </recommendedName>
</protein>
<evidence type="ECO:0000313" key="3">
    <source>
        <dbReference type="EMBL" id="MBE3001043.1"/>
    </source>
</evidence>